<sequence>MDFDTIGTATAELMFRQVAATCGNYAEQHQWTEVEIAAAQQRHPAHADVLFHAFYLMQLTNARMCCEMLLRAHCRELLERVAAGEDTRPGTAVEVLLLTHRSSLAAPLTTAAVGLFLRMWKAAALPDPDNHAAVLEYYESTVGSDIDELETCARQSEQQDQRIPDPSPECAGEHLGQAVTCRYAPPS</sequence>
<evidence type="ECO:0000313" key="3">
    <source>
        <dbReference type="Proteomes" id="UP000586827"/>
    </source>
</evidence>
<name>A0A849CBW8_9NOCA</name>
<reference evidence="2 3" key="1">
    <citation type="submission" date="2020-05" db="EMBL/GenBank/DDBJ databases">
        <title>MicrobeNet Type strains.</title>
        <authorList>
            <person name="Nicholson A.C."/>
        </authorList>
    </citation>
    <scope>NUCLEOTIDE SEQUENCE [LARGE SCALE GENOMIC DNA]</scope>
    <source>
        <strain evidence="2 3">JCM 3224</strain>
    </source>
</reference>
<protein>
    <submittedName>
        <fullName evidence="2">Uncharacterized protein</fullName>
    </submittedName>
</protein>
<proteinExistence type="predicted"/>
<feature type="region of interest" description="Disordered" evidence="1">
    <location>
        <begin position="153"/>
        <end position="174"/>
    </location>
</feature>
<keyword evidence="3" id="KW-1185">Reference proteome</keyword>
<gene>
    <name evidence="2" type="ORF">HLB23_28740</name>
</gene>
<dbReference type="RefSeq" id="WP_067521880.1">
    <property type="nucleotide sequence ID" value="NZ_JABELX010000011.1"/>
</dbReference>
<comment type="caution">
    <text evidence="2">The sequence shown here is derived from an EMBL/GenBank/DDBJ whole genome shotgun (WGS) entry which is preliminary data.</text>
</comment>
<organism evidence="2 3">
    <name type="scientific">Nocardia uniformis</name>
    <dbReference type="NCBI Taxonomy" id="53432"/>
    <lineage>
        <taxon>Bacteria</taxon>
        <taxon>Bacillati</taxon>
        <taxon>Actinomycetota</taxon>
        <taxon>Actinomycetes</taxon>
        <taxon>Mycobacteriales</taxon>
        <taxon>Nocardiaceae</taxon>
        <taxon>Nocardia</taxon>
    </lineage>
</organism>
<dbReference type="EMBL" id="JABELX010000011">
    <property type="protein sequence ID" value="NNH73795.1"/>
    <property type="molecule type" value="Genomic_DNA"/>
</dbReference>
<evidence type="ECO:0000313" key="2">
    <source>
        <dbReference type="EMBL" id="NNH73795.1"/>
    </source>
</evidence>
<evidence type="ECO:0000256" key="1">
    <source>
        <dbReference type="SAM" id="MobiDB-lite"/>
    </source>
</evidence>
<accession>A0A849CBW8</accession>
<dbReference type="AlphaFoldDB" id="A0A849CBW8"/>
<dbReference type="Proteomes" id="UP000586827">
    <property type="component" value="Unassembled WGS sequence"/>
</dbReference>